<dbReference type="RefSeq" id="XP_006696724.1">
    <property type="nucleotide sequence ID" value="XM_006696661.1"/>
</dbReference>
<sequence length="179" mass="19913">MHLPTLLAAALAFTAPTSAWLTYSLQRVSNPTPDQQDAYNRITAAMDKAVARYNRLAPRANKYITVQYVPSVQTADGNINGNIRFGSNRAYMNERTALHEISHTLGVGTHASFDRKCAAQDWPNALRLLRSWDGQNAKINCGGGHFWPYGLNYDNEFSETNADRHCLIVDAMIQDGLGR</sequence>
<keyword evidence="3" id="KW-1185">Reference proteome</keyword>
<dbReference type="GeneID" id="18260456"/>
<dbReference type="KEGG" id="cthr:CTHT_0064180"/>
<evidence type="ECO:0008006" key="4">
    <source>
        <dbReference type="Google" id="ProtNLM"/>
    </source>
</evidence>
<dbReference type="HOGENOM" id="CLU_103467_0_0_1"/>
<evidence type="ECO:0000313" key="3">
    <source>
        <dbReference type="Proteomes" id="UP000008066"/>
    </source>
</evidence>
<name>G0SEL6_CHATD</name>
<evidence type="ECO:0000313" key="2">
    <source>
        <dbReference type="EMBL" id="EGS18393.1"/>
    </source>
</evidence>
<dbReference type="SUPFAM" id="SSF55486">
    <property type="entry name" value="Metalloproteases ('zincins'), catalytic domain"/>
    <property type="match status" value="1"/>
</dbReference>
<proteinExistence type="predicted"/>
<feature type="chain" id="PRO_5003409173" description="Ricin B lectin" evidence="1">
    <location>
        <begin position="20"/>
        <end position="179"/>
    </location>
</feature>
<dbReference type="EMBL" id="GL988046">
    <property type="protein sequence ID" value="EGS18393.1"/>
    <property type="molecule type" value="Genomic_DNA"/>
</dbReference>
<reference evidence="2 3" key="1">
    <citation type="journal article" date="2011" name="Cell">
        <title>Insight into structure and assembly of the nuclear pore complex by utilizing the genome of a eukaryotic thermophile.</title>
        <authorList>
            <person name="Amlacher S."/>
            <person name="Sarges P."/>
            <person name="Flemming D."/>
            <person name="van Noort V."/>
            <person name="Kunze R."/>
            <person name="Devos D.P."/>
            <person name="Arumugam M."/>
            <person name="Bork P."/>
            <person name="Hurt E."/>
        </authorList>
    </citation>
    <scope>NUCLEOTIDE SEQUENCE [LARGE SCALE GENOMIC DNA]</scope>
    <source>
        <strain evidence="3">DSM 1495 / CBS 144.50 / IMI 039719</strain>
    </source>
</reference>
<dbReference type="eggNOG" id="ENOG502SH6C">
    <property type="taxonomic scope" value="Eukaryota"/>
</dbReference>
<keyword evidence="1" id="KW-0732">Signal</keyword>
<gene>
    <name evidence="2" type="ORF">CTHT_0064180</name>
</gene>
<dbReference type="AlphaFoldDB" id="G0SEL6"/>
<dbReference type="OMA" id="FDRKCAA"/>
<accession>G0SEL6</accession>
<dbReference type="OrthoDB" id="4426724at2759"/>
<evidence type="ECO:0000256" key="1">
    <source>
        <dbReference type="SAM" id="SignalP"/>
    </source>
</evidence>
<organism evidence="3">
    <name type="scientific">Chaetomium thermophilum (strain DSM 1495 / CBS 144.50 / IMI 039719)</name>
    <name type="common">Thermochaetoides thermophila</name>
    <dbReference type="NCBI Taxonomy" id="759272"/>
    <lineage>
        <taxon>Eukaryota</taxon>
        <taxon>Fungi</taxon>
        <taxon>Dikarya</taxon>
        <taxon>Ascomycota</taxon>
        <taxon>Pezizomycotina</taxon>
        <taxon>Sordariomycetes</taxon>
        <taxon>Sordariomycetidae</taxon>
        <taxon>Sordariales</taxon>
        <taxon>Chaetomiaceae</taxon>
        <taxon>Thermochaetoides</taxon>
    </lineage>
</organism>
<dbReference type="Proteomes" id="UP000008066">
    <property type="component" value="Unassembled WGS sequence"/>
</dbReference>
<feature type="signal peptide" evidence="1">
    <location>
        <begin position="1"/>
        <end position="19"/>
    </location>
</feature>
<protein>
    <recommendedName>
        <fullName evidence="4">Ricin B lectin</fullName>
    </recommendedName>
</protein>